<evidence type="ECO:0000256" key="1">
    <source>
        <dbReference type="ARBA" id="ARBA00012513"/>
    </source>
</evidence>
<gene>
    <name evidence="12" type="primary">LOC102803628</name>
</gene>
<evidence type="ECO:0000256" key="9">
    <source>
        <dbReference type="SAM" id="MobiDB-lite"/>
    </source>
</evidence>
<comment type="catalytic activity">
    <reaction evidence="7">
        <text>L-threonyl-[protein] + ATP = O-phospho-L-threonyl-[protein] + ADP + H(+)</text>
        <dbReference type="Rhea" id="RHEA:46608"/>
        <dbReference type="Rhea" id="RHEA-COMP:11060"/>
        <dbReference type="Rhea" id="RHEA-COMP:11605"/>
        <dbReference type="ChEBI" id="CHEBI:15378"/>
        <dbReference type="ChEBI" id="CHEBI:30013"/>
        <dbReference type="ChEBI" id="CHEBI:30616"/>
        <dbReference type="ChEBI" id="CHEBI:61977"/>
        <dbReference type="ChEBI" id="CHEBI:456216"/>
        <dbReference type="EC" id="2.7.11.1"/>
    </reaction>
</comment>
<dbReference type="InterPro" id="IPR000961">
    <property type="entry name" value="AGC-kinase_C"/>
</dbReference>
<dbReference type="PANTHER" id="PTHR22988">
    <property type="entry name" value="MYOTONIC DYSTROPHY S/T KINASE-RELATED"/>
    <property type="match status" value="1"/>
</dbReference>
<dbReference type="Gene3D" id="3.30.200.20">
    <property type="entry name" value="Phosphorylase Kinase, domain 1"/>
    <property type="match status" value="1"/>
</dbReference>
<sequence>MDLIRKLICSAEQRLGQNGLDDFKNHPWFEGINWEHIRDMVPPYLPEVSSPTDTSNFDVDDNDFRASDSVPPTTHGAFSGNHLPFVGFTFTRDRFLEAYVEEKSAEANKQRKLRERSEQYSKQLEDEMETMK</sequence>
<dbReference type="InterPro" id="IPR050839">
    <property type="entry name" value="Rho-assoc_Ser/Thr_Kinase"/>
</dbReference>
<evidence type="ECO:0000256" key="5">
    <source>
        <dbReference type="ARBA" id="ARBA00022777"/>
    </source>
</evidence>
<dbReference type="Pfam" id="PF00433">
    <property type="entry name" value="Pkinase_C"/>
    <property type="match status" value="1"/>
</dbReference>
<evidence type="ECO:0000313" key="12">
    <source>
        <dbReference type="RefSeq" id="XP_006811997.1"/>
    </source>
</evidence>
<protein>
    <recommendedName>
        <fullName evidence="1">non-specific serine/threonine protein kinase</fullName>
        <ecNumber evidence="1">2.7.11.1</ecNumber>
    </recommendedName>
</protein>
<evidence type="ECO:0000313" key="11">
    <source>
        <dbReference type="Proteomes" id="UP000694865"/>
    </source>
</evidence>
<evidence type="ECO:0000256" key="3">
    <source>
        <dbReference type="ARBA" id="ARBA00022679"/>
    </source>
</evidence>
<evidence type="ECO:0000256" key="7">
    <source>
        <dbReference type="ARBA" id="ARBA00047899"/>
    </source>
</evidence>
<keyword evidence="2" id="KW-0723">Serine/threonine-protein kinase</keyword>
<feature type="non-terminal residue" evidence="12">
    <location>
        <position position="132"/>
    </location>
</feature>
<evidence type="ECO:0000256" key="4">
    <source>
        <dbReference type="ARBA" id="ARBA00022741"/>
    </source>
</evidence>
<dbReference type="Proteomes" id="UP000694865">
    <property type="component" value="Unplaced"/>
</dbReference>
<reference evidence="12" key="1">
    <citation type="submission" date="2025-08" db="UniProtKB">
        <authorList>
            <consortium name="RefSeq"/>
        </authorList>
    </citation>
    <scope>IDENTIFICATION</scope>
    <source>
        <tissue evidence="12">Testes</tissue>
    </source>
</reference>
<keyword evidence="11" id="KW-1185">Reference proteome</keyword>
<dbReference type="SUPFAM" id="SSF56112">
    <property type="entry name" value="Protein kinase-like (PK-like)"/>
    <property type="match status" value="1"/>
</dbReference>
<keyword evidence="4" id="KW-0547">Nucleotide-binding</keyword>
<evidence type="ECO:0000256" key="8">
    <source>
        <dbReference type="ARBA" id="ARBA00048679"/>
    </source>
</evidence>
<dbReference type="InterPro" id="IPR011009">
    <property type="entry name" value="Kinase-like_dom_sf"/>
</dbReference>
<dbReference type="RefSeq" id="XP_006811997.1">
    <property type="nucleotide sequence ID" value="XM_006811934.1"/>
</dbReference>
<keyword evidence="3" id="KW-0808">Transferase</keyword>
<keyword evidence="6" id="KW-0067">ATP-binding</keyword>
<organism evidence="11 12">
    <name type="scientific">Saccoglossus kowalevskii</name>
    <name type="common">Acorn worm</name>
    <dbReference type="NCBI Taxonomy" id="10224"/>
    <lineage>
        <taxon>Eukaryota</taxon>
        <taxon>Metazoa</taxon>
        <taxon>Hemichordata</taxon>
        <taxon>Enteropneusta</taxon>
        <taxon>Harrimaniidae</taxon>
        <taxon>Saccoglossus</taxon>
    </lineage>
</organism>
<comment type="catalytic activity">
    <reaction evidence="8">
        <text>L-seryl-[protein] + ATP = O-phospho-L-seryl-[protein] + ADP + H(+)</text>
        <dbReference type="Rhea" id="RHEA:17989"/>
        <dbReference type="Rhea" id="RHEA-COMP:9863"/>
        <dbReference type="Rhea" id="RHEA-COMP:11604"/>
        <dbReference type="ChEBI" id="CHEBI:15378"/>
        <dbReference type="ChEBI" id="CHEBI:29999"/>
        <dbReference type="ChEBI" id="CHEBI:30616"/>
        <dbReference type="ChEBI" id="CHEBI:83421"/>
        <dbReference type="ChEBI" id="CHEBI:456216"/>
        <dbReference type="EC" id="2.7.11.1"/>
    </reaction>
</comment>
<dbReference type="SMART" id="SM00133">
    <property type="entry name" value="S_TK_X"/>
    <property type="match status" value="1"/>
</dbReference>
<dbReference type="PROSITE" id="PS51285">
    <property type="entry name" value="AGC_KINASE_CTER"/>
    <property type="match status" value="1"/>
</dbReference>
<evidence type="ECO:0000256" key="6">
    <source>
        <dbReference type="ARBA" id="ARBA00022840"/>
    </source>
</evidence>
<dbReference type="EC" id="2.7.11.1" evidence="1"/>
<dbReference type="Gene3D" id="1.10.510.10">
    <property type="entry name" value="Transferase(Phosphotransferase) domain 1"/>
    <property type="match status" value="1"/>
</dbReference>
<feature type="region of interest" description="Disordered" evidence="9">
    <location>
        <begin position="45"/>
        <end position="76"/>
    </location>
</feature>
<dbReference type="GeneID" id="102803628"/>
<feature type="region of interest" description="Disordered" evidence="9">
    <location>
        <begin position="103"/>
        <end position="132"/>
    </location>
</feature>
<evidence type="ECO:0000259" key="10">
    <source>
        <dbReference type="PROSITE" id="PS51285"/>
    </source>
</evidence>
<dbReference type="InterPro" id="IPR017892">
    <property type="entry name" value="Pkinase_C"/>
</dbReference>
<feature type="domain" description="AGC-kinase C-terminal" evidence="10">
    <location>
        <begin position="30"/>
        <end position="100"/>
    </location>
</feature>
<evidence type="ECO:0000256" key="2">
    <source>
        <dbReference type="ARBA" id="ARBA00022527"/>
    </source>
</evidence>
<dbReference type="PANTHER" id="PTHR22988:SF66">
    <property type="entry name" value="SERINE_THREONINE-PROTEIN KINASE GENGHIS KHAN"/>
    <property type="match status" value="1"/>
</dbReference>
<name>A0ABM0LW56_SACKO</name>
<proteinExistence type="predicted"/>
<keyword evidence="5" id="KW-0418">Kinase</keyword>
<accession>A0ABM0LW56</accession>